<feature type="transmembrane region" description="Helical" evidence="1">
    <location>
        <begin position="44"/>
        <end position="62"/>
    </location>
</feature>
<keyword evidence="1" id="KW-0812">Transmembrane</keyword>
<dbReference type="RefSeq" id="WP_213942580.1">
    <property type="nucleotide sequence ID" value="NZ_CP145912.1"/>
</dbReference>
<proteinExistence type="predicted"/>
<dbReference type="GeneID" id="89489873"/>
<dbReference type="Proteomes" id="UP001252207">
    <property type="component" value="Unassembled WGS sequence"/>
</dbReference>
<keyword evidence="4" id="KW-1185">Reference proteome</keyword>
<dbReference type="EMBL" id="JANAVW010000001">
    <property type="protein sequence ID" value="MDT0133481.1"/>
    <property type="molecule type" value="Genomic_DNA"/>
</dbReference>
<organism evidence="3 4">
    <name type="scientific">Providencia huaxiensis</name>
    <dbReference type="NCBI Taxonomy" id="2027290"/>
    <lineage>
        <taxon>Bacteria</taxon>
        <taxon>Pseudomonadati</taxon>
        <taxon>Pseudomonadota</taxon>
        <taxon>Gammaproteobacteria</taxon>
        <taxon>Enterobacterales</taxon>
        <taxon>Morganellaceae</taxon>
        <taxon>Providencia</taxon>
    </lineage>
</organism>
<evidence type="ECO:0000256" key="1">
    <source>
        <dbReference type="SAM" id="Phobius"/>
    </source>
</evidence>
<comment type="caution">
    <text evidence="3">The sequence shown here is derived from an EMBL/GenBank/DDBJ whole genome shotgun (WGS) entry which is preliminary data.</text>
</comment>
<keyword evidence="1" id="KW-1133">Transmembrane helix</keyword>
<evidence type="ECO:0000313" key="3">
    <source>
        <dbReference type="EMBL" id="MDT0133481.1"/>
    </source>
</evidence>
<sequence length="204" mass="23262">MEWKGIPYSLDAKEIVESVNGITTVAVDKIPTVIVSTSFPWETVVSSIIAAMIPSFIAWYAIRKNFQLAKYQHELSVNKDLVNLFRVSVADFITNITLLVNLIKHAKEMKLCGDTENERYKLEEARGVDKLVHHYWNKIQLMLDSSGNHEAFESSLVNIICITNELKHSTAYHTNIDDNLSRFESSLDEVIENAKVIINIHEKK</sequence>
<reference evidence="3 4" key="1">
    <citation type="submission" date="2022-06" db="EMBL/GenBank/DDBJ databases">
        <title>Chromosome and plasmid sequencings of Enterobacteriales species co-exiting double carbapenemases.</title>
        <authorList>
            <person name="Fu Y."/>
        </authorList>
    </citation>
    <scope>NUCLEOTIDE SEQUENCE [LARGE SCALE GENOMIC DNA]</scope>
    <source>
        <strain evidence="3 4">21030615019</strain>
    </source>
</reference>
<keyword evidence="1" id="KW-0472">Membrane</keyword>
<accession>A0ABU2IWN4</accession>
<gene>
    <name evidence="2" type="ORF">NLX89_07055</name>
    <name evidence="3" type="ORF">NLX89_09035</name>
</gene>
<evidence type="ECO:0000313" key="4">
    <source>
        <dbReference type="Proteomes" id="UP001252207"/>
    </source>
</evidence>
<evidence type="ECO:0000313" key="2">
    <source>
        <dbReference type="EMBL" id="MDT0133102.1"/>
    </source>
</evidence>
<dbReference type="EMBL" id="JANAVW010000001">
    <property type="protein sequence ID" value="MDT0133102.1"/>
    <property type="molecule type" value="Genomic_DNA"/>
</dbReference>
<name>A0ABU2IWN4_9GAMM</name>
<protein>
    <submittedName>
        <fullName evidence="3">Uncharacterized protein</fullName>
    </submittedName>
</protein>